<dbReference type="Pfam" id="PF07717">
    <property type="entry name" value="OB_NTP_bind"/>
    <property type="match status" value="1"/>
</dbReference>
<dbReference type="GO" id="GO:0003723">
    <property type="term" value="F:RNA binding"/>
    <property type="evidence" value="ECO:0007669"/>
    <property type="project" value="TreeGrafter"/>
</dbReference>
<evidence type="ECO:0000256" key="2">
    <source>
        <dbReference type="ARBA" id="ARBA00022801"/>
    </source>
</evidence>
<name>A0A8H5TLW6_FUSCI</name>
<sequence length="472" mass="53346">MDVRLGDQVGIHHGDYNNTNETTRLKVVTEGILLRQYQEDPTLSHYSYVIIDECHERTADADILLALMKKTLKFADYFGVSDTLDVKGSVFPLEVQYLSTPTPDYPNLALSVVKHIYEKKAPRNILVFLASAHQIEVAVSELRKGIQDLDVVPLYSSLPRDEQLKVFRLSSNRMCIVATNIAETSLTIEGVAYVVDGGIEIQEGYNPRVGMKTPLPAPISKASAEQRAGRANRTQSGKYILILKSAGFNAVGRFDFLEPPHPEVYLRGLQDLKAINGSITPAGNGSLQLSIEQAWYNALCKLGEKEAAIWCHEKFLEVEALNEALKLRKELLVKCYELFGVKSVSMLKFDDEEYDMKIRKAILGGFYHHTTTVDDPAKDQYKTLDNYPVGIDPDSSLVGMGWKFIVYNEIGFTSHAYMDRCTVVELDWLLDIDYFDTEKLPQDYNGRLRNKKVREILANFDRRPEQPPAQRP</sequence>
<comment type="caution">
    <text evidence="6">The sequence shown here is derived from an EMBL/GenBank/DDBJ whole genome shotgun (WGS) entry which is preliminary data.</text>
</comment>
<keyword evidence="2" id="KW-0378">Hydrolase</keyword>
<dbReference type="CDD" id="cd18791">
    <property type="entry name" value="SF2_C_RHA"/>
    <property type="match status" value="1"/>
</dbReference>
<dbReference type="GO" id="GO:0004386">
    <property type="term" value="F:helicase activity"/>
    <property type="evidence" value="ECO:0007669"/>
    <property type="project" value="UniProtKB-KW"/>
</dbReference>
<accession>A0A8H5TLW6</accession>
<protein>
    <submittedName>
        <fullName evidence="6">Pre-mRNA-splicing factor ATP-dependent RNA helicase PRP43</fullName>
    </submittedName>
</protein>
<keyword evidence="7" id="KW-1185">Reference proteome</keyword>
<dbReference type="PANTHER" id="PTHR18934:SF99">
    <property type="entry name" value="ATP-DEPENDENT RNA HELICASE DHX37-RELATED"/>
    <property type="match status" value="1"/>
</dbReference>
<dbReference type="PANTHER" id="PTHR18934">
    <property type="entry name" value="ATP-DEPENDENT RNA HELICASE"/>
    <property type="match status" value="1"/>
</dbReference>
<keyword evidence="1" id="KW-0547">Nucleotide-binding</keyword>
<dbReference type="SUPFAM" id="SSF52540">
    <property type="entry name" value="P-loop containing nucleoside triphosphate hydrolases"/>
    <property type="match status" value="1"/>
</dbReference>
<dbReference type="InterPro" id="IPR001650">
    <property type="entry name" value="Helicase_C-like"/>
</dbReference>
<dbReference type="Gene3D" id="3.40.50.300">
    <property type="entry name" value="P-loop containing nucleotide triphosphate hydrolases"/>
    <property type="match status" value="2"/>
</dbReference>
<dbReference type="Proteomes" id="UP000572754">
    <property type="component" value="Unassembled WGS sequence"/>
</dbReference>
<keyword evidence="4" id="KW-0067">ATP-binding</keyword>
<evidence type="ECO:0000259" key="5">
    <source>
        <dbReference type="PROSITE" id="PS51194"/>
    </source>
</evidence>
<evidence type="ECO:0000256" key="3">
    <source>
        <dbReference type="ARBA" id="ARBA00022806"/>
    </source>
</evidence>
<dbReference type="InterPro" id="IPR011709">
    <property type="entry name" value="DEAD-box_helicase_OB_fold"/>
</dbReference>
<dbReference type="AlphaFoldDB" id="A0A8H5TLW6"/>
<reference evidence="6 7" key="2">
    <citation type="submission" date="2020-05" db="EMBL/GenBank/DDBJ databases">
        <title>Identification and distribution of gene clusters putatively required for synthesis of sphingolipid metabolism inhibitors in phylogenetically diverse species of the filamentous fungus Fusarium.</title>
        <authorList>
            <person name="Kim H.-S."/>
            <person name="Busman M."/>
            <person name="Brown D.W."/>
            <person name="Divon H."/>
            <person name="Uhlig S."/>
            <person name="Proctor R.H."/>
        </authorList>
    </citation>
    <scope>NUCLEOTIDE SEQUENCE [LARGE SCALE GENOMIC DNA]</scope>
    <source>
        <strain evidence="6 7">NRRL 25331</strain>
    </source>
</reference>
<dbReference type="InterPro" id="IPR027417">
    <property type="entry name" value="P-loop_NTPase"/>
</dbReference>
<dbReference type="PROSITE" id="PS51194">
    <property type="entry name" value="HELICASE_CTER"/>
    <property type="match status" value="1"/>
</dbReference>
<evidence type="ECO:0000313" key="7">
    <source>
        <dbReference type="Proteomes" id="UP000572754"/>
    </source>
</evidence>
<dbReference type="SMART" id="SM00490">
    <property type="entry name" value="HELICc"/>
    <property type="match status" value="1"/>
</dbReference>
<evidence type="ECO:0000313" key="6">
    <source>
        <dbReference type="EMBL" id="KAF5671847.1"/>
    </source>
</evidence>
<organism evidence="6 7">
    <name type="scientific">Fusarium circinatum</name>
    <name type="common">Pitch canker fungus</name>
    <name type="synonym">Gibberella circinata</name>
    <dbReference type="NCBI Taxonomy" id="48490"/>
    <lineage>
        <taxon>Eukaryota</taxon>
        <taxon>Fungi</taxon>
        <taxon>Dikarya</taxon>
        <taxon>Ascomycota</taxon>
        <taxon>Pezizomycotina</taxon>
        <taxon>Sordariomycetes</taxon>
        <taxon>Hypocreomycetidae</taxon>
        <taxon>Hypocreales</taxon>
        <taxon>Nectriaceae</taxon>
        <taxon>Fusarium</taxon>
        <taxon>Fusarium fujikuroi species complex</taxon>
    </lineage>
</organism>
<dbReference type="EMBL" id="JAAQPE010000285">
    <property type="protein sequence ID" value="KAF5671847.1"/>
    <property type="molecule type" value="Genomic_DNA"/>
</dbReference>
<dbReference type="Pfam" id="PF00271">
    <property type="entry name" value="Helicase_C"/>
    <property type="match status" value="1"/>
</dbReference>
<gene>
    <name evidence="6" type="ORF">FCIRC_8592</name>
</gene>
<reference evidence="7" key="1">
    <citation type="journal article" date="2020" name="BMC Genomics">
        <title>Correction to: Identification and distribution of gene clusters required for synthesis of sphingolipid metabolism inhibitors in diverse species of the filamentous fungus Fusarium.</title>
        <authorList>
            <person name="Kim H.S."/>
            <person name="Lohmar J.M."/>
            <person name="Busman M."/>
            <person name="Brown D.W."/>
            <person name="Naumann T.A."/>
            <person name="Divon H.H."/>
            <person name="Lysoe E."/>
            <person name="Uhlig S."/>
            <person name="Proctor R.H."/>
        </authorList>
    </citation>
    <scope>NUCLEOTIDE SEQUENCE [LARGE SCALE GENOMIC DNA]</scope>
    <source>
        <strain evidence="7">NRRL 25331</strain>
    </source>
</reference>
<feature type="domain" description="Helicase C-terminal" evidence="5">
    <location>
        <begin position="112"/>
        <end position="273"/>
    </location>
</feature>
<evidence type="ECO:0000256" key="4">
    <source>
        <dbReference type="ARBA" id="ARBA00022840"/>
    </source>
</evidence>
<evidence type="ECO:0000256" key="1">
    <source>
        <dbReference type="ARBA" id="ARBA00022741"/>
    </source>
</evidence>
<proteinExistence type="predicted"/>
<keyword evidence="3 6" id="KW-0347">Helicase</keyword>